<accession>A0A4Z1FIA7</accession>
<reference evidence="1 2" key="1">
    <citation type="submission" date="2017-12" db="EMBL/GenBank/DDBJ databases">
        <title>Comparative genomics of Botrytis spp.</title>
        <authorList>
            <person name="Valero-Jimenez C.A."/>
            <person name="Tapia P."/>
            <person name="Veloso J."/>
            <person name="Silva-Moreno E."/>
            <person name="Staats M."/>
            <person name="Valdes J.H."/>
            <person name="Van Kan J.A.L."/>
        </authorList>
    </citation>
    <scope>NUCLEOTIDE SEQUENCE [LARGE SCALE GENOMIC DNA]</scope>
    <source>
        <strain evidence="1 2">Bp0003</strain>
    </source>
</reference>
<dbReference type="Proteomes" id="UP000297910">
    <property type="component" value="Unassembled WGS sequence"/>
</dbReference>
<comment type="caution">
    <text evidence="1">The sequence shown here is derived from an EMBL/GenBank/DDBJ whole genome shotgun (WGS) entry which is preliminary data.</text>
</comment>
<sequence>MCSGINTLWFVLTSCRKIDTGAWDAPENFPVHLQGAPELSQSKPILHTRPKPRSIWSIGLETVLLAPAPDTQLLGFETTKLQVSSHAQQTLKINRSHELSNLEQLFQARILIFDPYRAQDGRVSDTALVFIQGSPYARHQAVRLLTAFQANLETGSMESNVNLGFWDRVARGGGR</sequence>
<protein>
    <submittedName>
        <fullName evidence="1">Uncharacterized protein</fullName>
    </submittedName>
</protein>
<keyword evidence="2" id="KW-1185">Reference proteome</keyword>
<gene>
    <name evidence="1" type="ORF">BPAE_0139g00070</name>
</gene>
<dbReference type="EMBL" id="PQXI01000139">
    <property type="protein sequence ID" value="TGO23230.1"/>
    <property type="molecule type" value="Genomic_DNA"/>
</dbReference>
<dbReference type="AlphaFoldDB" id="A0A4Z1FIA7"/>
<evidence type="ECO:0000313" key="1">
    <source>
        <dbReference type="EMBL" id="TGO23230.1"/>
    </source>
</evidence>
<evidence type="ECO:0000313" key="2">
    <source>
        <dbReference type="Proteomes" id="UP000297910"/>
    </source>
</evidence>
<organism evidence="1 2">
    <name type="scientific">Botrytis paeoniae</name>
    <dbReference type="NCBI Taxonomy" id="278948"/>
    <lineage>
        <taxon>Eukaryota</taxon>
        <taxon>Fungi</taxon>
        <taxon>Dikarya</taxon>
        <taxon>Ascomycota</taxon>
        <taxon>Pezizomycotina</taxon>
        <taxon>Leotiomycetes</taxon>
        <taxon>Helotiales</taxon>
        <taxon>Sclerotiniaceae</taxon>
        <taxon>Botrytis</taxon>
    </lineage>
</organism>
<name>A0A4Z1FIA7_9HELO</name>
<proteinExistence type="predicted"/>